<organism evidence="10 11">
    <name type="scientific">Erythranthe guttata</name>
    <name type="common">Yellow monkey flower</name>
    <name type="synonym">Mimulus guttatus</name>
    <dbReference type="NCBI Taxonomy" id="4155"/>
    <lineage>
        <taxon>Eukaryota</taxon>
        <taxon>Viridiplantae</taxon>
        <taxon>Streptophyta</taxon>
        <taxon>Embryophyta</taxon>
        <taxon>Tracheophyta</taxon>
        <taxon>Spermatophyta</taxon>
        <taxon>Magnoliopsida</taxon>
        <taxon>eudicotyledons</taxon>
        <taxon>Gunneridae</taxon>
        <taxon>Pentapetalae</taxon>
        <taxon>asterids</taxon>
        <taxon>lamiids</taxon>
        <taxon>Lamiales</taxon>
        <taxon>Phrymaceae</taxon>
        <taxon>Erythranthe</taxon>
    </lineage>
</organism>
<proteinExistence type="inferred from homology"/>
<evidence type="ECO:0000256" key="2">
    <source>
        <dbReference type="ARBA" id="ARBA00022670"/>
    </source>
</evidence>
<dbReference type="PANTHER" id="PTHR47967">
    <property type="entry name" value="OS07G0603500 PROTEIN-RELATED"/>
    <property type="match status" value="1"/>
</dbReference>
<sequence>MSSSHHNNFSFSSMAITLVLAFAILFVSPSVSTSRTLLDHPDAKTGFQVTLKHVDHGGQLPPKLELLQRAMTRGRKRIERLHSMALASSDATIEAPVHAEHGDFQMDLAIGTPPENYSAILDTGSDLIWTQCQPCKDCYPQSTPIFDPSDSFTFSNVSCASDVCKALPEPSCNANSNCEYEYAYGGGAFTRGVMATETFTFGNVSVPDIAFGCGNDNEGYFDNAAGIVGMGRGELSLVSQLNEPKFSYCLPSFGSTKTSTLLIGSQANYQINETTPMIRNPKIPSFYYLSLEGITIGDKLLPIDPSNFALGKNGSGGMIIDSGTTFTYLEHTAFDIVKNELIKQIKLPVVDLRETGLDLCFNITSVGPDFKVPKFVFHFEGADLELPRENYIIADSSGTVACFTMASSHGMSLFGNVQQQNILVIYDLAKETISFVPTQCDKL</sequence>
<dbReference type="FunFam" id="2.40.70.10:FF:000029">
    <property type="entry name" value="Aspartyl protease family protein"/>
    <property type="match status" value="1"/>
</dbReference>
<dbReference type="CDD" id="cd05476">
    <property type="entry name" value="pepsin_A_like_plant"/>
    <property type="match status" value="1"/>
</dbReference>
<dbReference type="Proteomes" id="UP000030748">
    <property type="component" value="Unassembled WGS sequence"/>
</dbReference>
<feature type="active site" evidence="7">
    <location>
        <position position="321"/>
    </location>
</feature>
<dbReference type="GO" id="GO:0005576">
    <property type="term" value="C:extracellular region"/>
    <property type="evidence" value="ECO:0000318"/>
    <property type="project" value="GO_Central"/>
</dbReference>
<keyword evidence="3" id="KW-0732">Signal</keyword>
<keyword evidence="2 8" id="KW-0645">Protease</keyword>
<dbReference type="FunFam" id="2.40.70.10:FF:000016">
    <property type="entry name" value="Probable aspartic protease At2g35615"/>
    <property type="match status" value="1"/>
</dbReference>
<dbReference type="InterPro" id="IPR034161">
    <property type="entry name" value="Pepsin-like_plant"/>
</dbReference>
<keyword evidence="5 8" id="KW-0378">Hydrolase</keyword>
<accession>A0A022RA01</accession>
<protein>
    <recommendedName>
        <fullName evidence="9">Peptidase A1 domain-containing protein</fullName>
    </recommendedName>
</protein>
<keyword evidence="6" id="KW-0325">Glycoprotein</keyword>
<dbReference type="InterPro" id="IPR021109">
    <property type="entry name" value="Peptidase_aspartic_dom_sf"/>
</dbReference>
<dbReference type="Gene3D" id="2.40.70.10">
    <property type="entry name" value="Acid Proteases"/>
    <property type="match status" value="2"/>
</dbReference>
<dbReference type="PROSITE" id="PS51767">
    <property type="entry name" value="PEPTIDASE_A1"/>
    <property type="match status" value="1"/>
</dbReference>
<dbReference type="InterPro" id="IPR001969">
    <property type="entry name" value="Aspartic_peptidase_AS"/>
</dbReference>
<dbReference type="OMA" id="FQDSNST"/>
<dbReference type="OrthoDB" id="660550at2759"/>
<dbReference type="STRING" id="4155.A0A022RA01"/>
<feature type="active site" evidence="7">
    <location>
        <position position="122"/>
    </location>
</feature>
<dbReference type="Pfam" id="PF14541">
    <property type="entry name" value="TAXi_C"/>
    <property type="match status" value="1"/>
</dbReference>
<dbReference type="PRINTS" id="PR00792">
    <property type="entry name" value="PEPSIN"/>
</dbReference>
<name>A0A022RA01_ERYGU</name>
<dbReference type="InterPro" id="IPR051708">
    <property type="entry name" value="Plant_Aspart_Prot_A1"/>
</dbReference>
<dbReference type="InterPro" id="IPR001461">
    <property type="entry name" value="Aspartic_peptidase_A1"/>
</dbReference>
<evidence type="ECO:0000313" key="10">
    <source>
        <dbReference type="EMBL" id="EYU35730.1"/>
    </source>
</evidence>
<dbReference type="PhylomeDB" id="A0A022RA01"/>
<dbReference type="KEGG" id="egt:105959874"/>
<dbReference type="InterPro" id="IPR032861">
    <property type="entry name" value="TAXi_N"/>
</dbReference>
<dbReference type="EMBL" id="KI630596">
    <property type="protein sequence ID" value="EYU35730.1"/>
    <property type="molecule type" value="Genomic_DNA"/>
</dbReference>
<dbReference type="InterPro" id="IPR032799">
    <property type="entry name" value="TAXi_C"/>
</dbReference>
<gene>
    <name evidence="10" type="ORF">MIMGU_mgv1a006461mg</name>
</gene>
<comment type="similarity">
    <text evidence="1 8">Belongs to the peptidase A1 family.</text>
</comment>
<dbReference type="GO" id="GO:0006508">
    <property type="term" value="P:proteolysis"/>
    <property type="evidence" value="ECO:0007669"/>
    <property type="project" value="UniProtKB-KW"/>
</dbReference>
<evidence type="ECO:0000256" key="7">
    <source>
        <dbReference type="PIRSR" id="PIRSR601461-1"/>
    </source>
</evidence>
<keyword evidence="11" id="KW-1185">Reference proteome</keyword>
<dbReference type="PANTHER" id="PTHR47967:SF23">
    <property type="entry name" value="OS04G0448300 PROTEIN"/>
    <property type="match status" value="1"/>
</dbReference>
<dbReference type="PROSITE" id="PS00141">
    <property type="entry name" value="ASP_PROTEASE"/>
    <property type="match status" value="1"/>
</dbReference>
<dbReference type="Pfam" id="PF14543">
    <property type="entry name" value="TAXi_N"/>
    <property type="match status" value="1"/>
</dbReference>
<evidence type="ECO:0000256" key="5">
    <source>
        <dbReference type="ARBA" id="ARBA00022801"/>
    </source>
</evidence>
<dbReference type="SUPFAM" id="SSF50630">
    <property type="entry name" value="Acid proteases"/>
    <property type="match status" value="1"/>
</dbReference>
<evidence type="ECO:0000256" key="1">
    <source>
        <dbReference type="ARBA" id="ARBA00007447"/>
    </source>
</evidence>
<evidence type="ECO:0000256" key="4">
    <source>
        <dbReference type="ARBA" id="ARBA00022750"/>
    </source>
</evidence>
<evidence type="ECO:0000259" key="9">
    <source>
        <dbReference type="PROSITE" id="PS51767"/>
    </source>
</evidence>
<feature type="domain" description="Peptidase A1" evidence="9">
    <location>
        <begin position="104"/>
        <end position="436"/>
    </location>
</feature>
<dbReference type="GO" id="GO:0004190">
    <property type="term" value="F:aspartic-type endopeptidase activity"/>
    <property type="evidence" value="ECO:0000318"/>
    <property type="project" value="GO_Central"/>
</dbReference>
<evidence type="ECO:0000256" key="3">
    <source>
        <dbReference type="ARBA" id="ARBA00022729"/>
    </source>
</evidence>
<dbReference type="InterPro" id="IPR033121">
    <property type="entry name" value="PEPTIDASE_A1"/>
</dbReference>
<dbReference type="AlphaFoldDB" id="A0A022RA01"/>
<evidence type="ECO:0000313" key="11">
    <source>
        <dbReference type="Proteomes" id="UP000030748"/>
    </source>
</evidence>
<evidence type="ECO:0000256" key="8">
    <source>
        <dbReference type="RuleBase" id="RU000454"/>
    </source>
</evidence>
<evidence type="ECO:0000256" key="6">
    <source>
        <dbReference type="ARBA" id="ARBA00023180"/>
    </source>
</evidence>
<keyword evidence="4 8" id="KW-0064">Aspartyl protease</keyword>
<dbReference type="eggNOG" id="KOG1339">
    <property type="taxonomic scope" value="Eukaryota"/>
</dbReference>
<reference evidence="10 11" key="1">
    <citation type="journal article" date="2013" name="Proc. Natl. Acad. Sci. U.S.A.">
        <title>Fine-scale variation in meiotic recombination in Mimulus inferred from population shotgun sequencing.</title>
        <authorList>
            <person name="Hellsten U."/>
            <person name="Wright K.M."/>
            <person name="Jenkins J."/>
            <person name="Shu S."/>
            <person name="Yuan Y."/>
            <person name="Wessler S.R."/>
            <person name="Schmutz J."/>
            <person name="Willis J.H."/>
            <person name="Rokhsar D.S."/>
        </authorList>
    </citation>
    <scope>NUCLEOTIDE SEQUENCE [LARGE SCALE GENOMIC DNA]</scope>
    <source>
        <strain evidence="11">cv. DUN x IM62</strain>
    </source>
</reference>